<dbReference type="PANTHER" id="PTHR36180">
    <property type="entry name" value="DNA-BINDING PROTEIN-RELATED-RELATED"/>
    <property type="match status" value="1"/>
</dbReference>
<feature type="domain" description="AntA/AntB antirepressor" evidence="1">
    <location>
        <begin position="18"/>
        <end position="86"/>
    </location>
</feature>
<sequence>MPITTFNGVIANQTTLLVNARELHTRLQVGKDFSTWIKDRIANYGFQEGLDFSPVSGKSTGFFGRPSIEYHLTLDMAKELCMLERSELGRQARRYFIEQEKNAKALAEQNAKLLAQIPPFLLNNPDQTTMLIERAHQAFFIAYPEAKEILRYRGMGLSNPEISKLLNLGKKALGTRLAKMFELGLIERRATNSPNTHRLLQNQHNQLSLGLNA</sequence>
<dbReference type="Proteomes" id="UP000248689">
    <property type="component" value="Unassembled WGS sequence"/>
</dbReference>
<proteinExistence type="predicted"/>
<dbReference type="PANTHER" id="PTHR36180:SF1">
    <property type="entry name" value="ANTA_ANTB ANTIREPRESSOR DOMAIN-CONTAINING PROTEIN"/>
    <property type="match status" value="1"/>
</dbReference>
<dbReference type="EMBL" id="PTPX01000014">
    <property type="protein sequence ID" value="RAL18472.1"/>
    <property type="molecule type" value="Genomic_DNA"/>
</dbReference>
<gene>
    <name evidence="2" type="ORF">C5N92_07090</name>
</gene>
<dbReference type="AlphaFoldDB" id="A0A328BZF4"/>
<evidence type="ECO:0000313" key="3">
    <source>
        <dbReference type="Proteomes" id="UP000248689"/>
    </source>
</evidence>
<dbReference type="InterPro" id="IPR013557">
    <property type="entry name" value="AntA/B_antirep"/>
</dbReference>
<dbReference type="RefSeq" id="WP_111750154.1">
    <property type="nucleotide sequence ID" value="NZ_PTPX01000014.1"/>
</dbReference>
<reference evidence="3" key="1">
    <citation type="submission" date="2018-02" db="EMBL/GenBank/DDBJ databases">
        <title>Glaesserella australis sp. nov., isolated from the lungs of pigs.</title>
        <authorList>
            <person name="Turni C."/>
            <person name="Christensen H."/>
        </authorList>
    </citation>
    <scope>NUCLEOTIDE SEQUENCE [LARGE SCALE GENOMIC DNA]</scope>
    <source>
        <strain evidence="3">HS4635</strain>
    </source>
</reference>
<accession>A0A328BZF4</accession>
<evidence type="ECO:0000313" key="2">
    <source>
        <dbReference type="EMBL" id="RAL18472.1"/>
    </source>
</evidence>
<organism evidence="2 3">
    <name type="scientific">Glaesserella australis</name>
    <dbReference type="NCBI Taxonomy" id="2094024"/>
    <lineage>
        <taxon>Bacteria</taxon>
        <taxon>Pseudomonadati</taxon>
        <taxon>Pseudomonadota</taxon>
        <taxon>Gammaproteobacteria</taxon>
        <taxon>Pasteurellales</taxon>
        <taxon>Pasteurellaceae</taxon>
        <taxon>Glaesserella</taxon>
    </lineage>
</organism>
<dbReference type="Pfam" id="PF08346">
    <property type="entry name" value="AntA"/>
    <property type="match status" value="1"/>
</dbReference>
<evidence type="ECO:0000259" key="1">
    <source>
        <dbReference type="Pfam" id="PF08346"/>
    </source>
</evidence>
<keyword evidence="3" id="KW-1185">Reference proteome</keyword>
<name>A0A328BZF4_9PAST</name>
<protein>
    <submittedName>
        <fullName evidence="2">Phage antirepressor Ant</fullName>
    </submittedName>
</protein>
<dbReference type="OrthoDB" id="79831at2"/>
<comment type="caution">
    <text evidence="2">The sequence shown here is derived from an EMBL/GenBank/DDBJ whole genome shotgun (WGS) entry which is preliminary data.</text>
</comment>